<protein>
    <submittedName>
        <fullName evidence="1">22139_t:CDS:1</fullName>
    </submittedName>
</protein>
<name>A0A9N9EC48_9GLOM</name>
<evidence type="ECO:0000313" key="2">
    <source>
        <dbReference type="Proteomes" id="UP000789405"/>
    </source>
</evidence>
<sequence length="123" mass="13897">MLDTEDLNISGEEFNLSDIELDINEEISKSTSSITTSLQTTSNKANNKLSPVWKFIYEKVKPDETTIVHNCNIGLNQSHKLLTTKPYGKGEAQRLEEYNISLLNFVIDIQASFAIVESPWFAK</sequence>
<dbReference type="EMBL" id="CAJVPY010006753">
    <property type="protein sequence ID" value="CAG8668668.1"/>
    <property type="molecule type" value="Genomic_DNA"/>
</dbReference>
<dbReference type="AlphaFoldDB" id="A0A9N9EC48"/>
<comment type="caution">
    <text evidence="1">The sequence shown here is derived from an EMBL/GenBank/DDBJ whole genome shotgun (WGS) entry which is preliminary data.</text>
</comment>
<evidence type="ECO:0000313" key="1">
    <source>
        <dbReference type="EMBL" id="CAG8668668.1"/>
    </source>
</evidence>
<organism evidence="1 2">
    <name type="scientific">Dentiscutata erythropus</name>
    <dbReference type="NCBI Taxonomy" id="1348616"/>
    <lineage>
        <taxon>Eukaryota</taxon>
        <taxon>Fungi</taxon>
        <taxon>Fungi incertae sedis</taxon>
        <taxon>Mucoromycota</taxon>
        <taxon>Glomeromycotina</taxon>
        <taxon>Glomeromycetes</taxon>
        <taxon>Diversisporales</taxon>
        <taxon>Gigasporaceae</taxon>
        <taxon>Dentiscutata</taxon>
    </lineage>
</organism>
<dbReference type="Proteomes" id="UP000789405">
    <property type="component" value="Unassembled WGS sequence"/>
</dbReference>
<keyword evidence="2" id="KW-1185">Reference proteome</keyword>
<reference evidence="1" key="1">
    <citation type="submission" date="2021-06" db="EMBL/GenBank/DDBJ databases">
        <authorList>
            <person name="Kallberg Y."/>
            <person name="Tangrot J."/>
            <person name="Rosling A."/>
        </authorList>
    </citation>
    <scope>NUCLEOTIDE SEQUENCE</scope>
    <source>
        <strain evidence="1">MA453B</strain>
    </source>
</reference>
<gene>
    <name evidence="1" type="ORF">DERYTH_LOCUS11109</name>
</gene>
<accession>A0A9N9EC48</accession>
<proteinExistence type="predicted"/>